<dbReference type="RefSeq" id="WP_243109863.1">
    <property type="nucleotide sequence ID" value="NZ_RQNR01000189.1"/>
</dbReference>
<accession>A0AAE8K5Q8</accession>
<comment type="caution">
    <text evidence="1">The sequence shown here is derived from an EMBL/GenBank/DDBJ whole genome shotgun (WGS) entry which is preliminary data.</text>
</comment>
<dbReference type="InterPro" id="IPR027417">
    <property type="entry name" value="P-loop_NTPase"/>
</dbReference>
<proteinExistence type="predicted"/>
<dbReference type="EMBL" id="RQNR01000189">
    <property type="protein sequence ID" value="RQN19652.1"/>
    <property type="molecule type" value="Genomic_DNA"/>
</dbReference>
<name>A0AAE8K5Q8_CLOPF</name>
<dbReference type="AlphaFoldDB" id="A0AAE8K5Q8"/>
<sequence>AFSGLEKVEIMKGYKPNEDRFIEEIRAFGSKGNEIIKGIEVDTSDLDVNELGEYIIKFRVLDTDYDNKPIALFMVTPDYDGSNHVLASIFIRQLYYVLSKEASLFDTARCEREVIFILDEFGNMPPIEGMGTLTTVCLGRRIRFNM</sequence>
<feature type="non-terminal residue" evidence="1">
    <location>
        <position position="146"/>
    </location>
</feature>
<protein>
    <submittedName>
        <fullName evidence="1">Type IV secretory system conjugative DNA transfer family protein</fullName>
    </submittedName>
</protein>
<dbReference type="CDD" id="cd01127">
    <property type="entry name" value="TrwB_TraG_TraD_VirD4"/>
    <property type="match status" value="1"/>
</dbReference>
<feature type="non-terminal residue" evidence="1">
    <location>
        <position position="1"/>
    </location>
</feature>
<dbReference type="Gene3D" id="3.40.50.300">
    <property type="entry name" value="P-loop containing nucleotide triphosphate hydrolases"/>
    <property type="match status" value="1"/>
</dbReference>
<evidence type="ECO:0000313" key="1">
    <source>
        <dbReference type="EMBL" id="RQN19652.1"/>
    </source>
</evidence>
<dbReference type="Proteomes" id="UP000273641">
    <property type="component" value="Unassembled WGS sequence"/>
</dbReference>
<reference evidence="1 2" key="1">
    <citation type="submission" date="2018-11" db="EMBL/GenBank/DDBJ databases">
        <title>Draft genome sequences of potential pathogenic Clostridium perfringens from environmental surface water in the North West Province, South Africa.</title>
        <authorList>
            <person name="Fourie J.C.J."/>
            <person name="Sanko T.J."/>
            <person name="Bezuidenhout C."/>
            <person name="Mienie C."/>
            <person name="Adeleke R."/>
        </authorList>
    </citation>
    <scope>NUCLEOTIDE SEQUENCE [LARGE SCALE GENOMIC DNA]</scope>
    <source>
        <strain evidence="1 2">SC4-C13</strain>
    </source>
</reference>
<organism evidence="1 2">
    <name type="scientific">Clostridium perfringens</name>
    <dbReference type="NCBI Taxonomy" id="1502"/>
    <lineage>
        <taxon>Bacteria</taxon>
        <taxon>Bacillati</taxon>
        <taxon>Bacillota</taxon>
        <taxon>Clostridia</taxon>
        <taxon>Eubacteriales</taxon>
        <taxon>Clostridiaceae</taxon>
        <taxon>Clostridium</taxon>
    </lineage>
</organism>
<gene>
    <name evidence="1" type="ORF">EHZ11_16765</name>
</gene>
<evidence type="ECO:0000313" key="2">
    <source>
        <dbReference type="Proteomes" id="UP000273641"/>
    </source>
</evidence>